<accession>A0A9D4GA66</accession>
<evidence type="ECO:0000259" key="5">
    <source>
        <dbReference type="PROSITE" id="PS50966"/>
    </source>
</evidence>
<dbReference type="GO" id="GO:0008270">
    <property type="term" value="F:zinc ion binding"/>
    <property type="evidence" value="ECO:0007669"/>
    <property type="project" value="UniProtKB-KW"/>
</dbReference>
<dbReference type="InterPro" id="IPR027806">
    <property type="entry name" value="HARBI1_dom"/>
</dbReference>
<dbReference type="AlphaFoldDB" id="A0A9D4GA66"/>
<evidence type="ECO:0000256" key="3">
    <source>
        <dbReference type="PROSITE-ProRule" id="PRU00325"/>
    </source>
</evidence>
<comment type="caution">
    <text evidence="6">The sequence shown here is derived from an EMBL/GenBank/DDBJ whole genome shotgun (WGS) entry which is preliminary data.</text>
</comment>
<dbReference type="PROSITE" id="PS50966">
    <property type="entry name" value="ZF_SWIM"/>
    <property type="match status" value="1"/>
</dbReference>
<keyword evidence="7" id="KW-1185">Reference proteome</keyword>
<feature type="domain" description="SWIM-type" evidence="5">
    <location>
        <begin position="600"/>
        <end position="639"/>
    </location>
</feature>
<keyword evidence="3" id="KW-0863">Zinc-finger</keyword>
<comment type="cofactor">
    <cofactor evidence="1">
        <name>a divalent metal cation</name>
        <dbReference type="ChEBI" id="CHEBI:60240"/>
    </cofactor>
</comment>
<sequence>MAKAYKCICCNKRAKPKDRRPLTDTVKNYLRRVLPAVDPTDSDVICFQCRVKSYKNAPKPRQCSDNISNDPDYQPQPSTSRQPFSPLSITLQIPSTIRSHSRCFICKRPGPKLISLPADGRLSAFIDHNIIISADSRCCPSHVYEGTLTETALKDMKTITETSQMNRTGVNDLLQKIRKLYQQQSRHLNFDNLSDADCQSLTKLNRAQFEDLYNHLFDKIKNTPNRSIKTSIGIFLCKLCSGMSNRLLSTIFGITKSSIRRAVSTVRHAFMRGFVPLYLGIDSVTRESLINEHTKPLAKKLFGNQEERLILVLDGTYIYINKSNNFQFQRRSFSLHKGRPLVKPMVVVTTTGHFLTIVGPYMSDGKNNDAAILNHMLKTNIDDIRGLLREGDVFVVDRGFRDALLLLKDLGINAEMPAIMLKGEKQLTTGEANASRLITKIRWVVESANARIKRFKYLDHVMPNSQLPFIGDFVRIVCAISNKYFPPLSSPDQVEQDELIAKKMLQQNEKENELKMLVEEKGLARKKTIWRPIEDCEVQGFPRLSDEQLSELTLGVYQLRLSSSYMQEHTTGNCDIKVHVHEQSLISAKLQSRHTSSRRYMLWIRHSEDMVESWYCQCKTGSRVVGMCSHIAAVVWFLSAGRYQQKESLGVRDWGKYLSDASAIRIDDSSSSESDSR</sequence>
<reference evidence="6" key="2">
    <citation type="submission" date="2020-11" db="EMBL/GenBank/DDBJ databases">
        <authorList>
            <person name="McCartney M.A."/>
            <person name="Auch B."/>
            <person name="Kono T."/>
            <person name="Mallez S."/>
            <person name="Becker A."/>
            <person name="Gohl D.M."/>
            <person name="Silverstein K.A.T."/>
            <person name="Koren S."/>
            <person name="Bechman K.B."/>
            <person name="Herman A."/>
            <person name="Abrahante J.E."/>
            <person name="Garbe J."/>
        </authorList>
    </citation>
    <scope>NUCLEOTIDE SEQUENCE</scope>
    <source>
        <strain evidence="6">Duluth1</strain>
        <tissue evidence="6">Whole animal</tissue>
    </source>
</reference>
<dbReference type="PANTHER" id="PTHR23080">
    <property type="entry name" value="THAP DOMAIN PROTEIN"/>
    <property type="match status" value="1"/>
</dbReference>
<proteinExistence type="predicted"/>
<organism evidence="6 7">
    <name type="scientific">Dreissena polymorpha</name>
    <name type="common">Zebra mussel</name>
    <name type="synonym">Mytilus polymorpha</name>
    <dbReference type="NCBI Taxonomy" id="45954"/>
    <lineage>
        <taxon>Eukaryota</taxon>
        <taxon>Metazoa</taxon>
        <taxon>Spiralia</taxon>
        <taxon>Lophotrochozoa</taxon>
        <taxon>Mollusca</taxon>
        <taxon>Bivalvia</taxon>
        <taxon>Autobranchia</taxon>
        <taxon>Heteroconchia</taxon>
        <taxon>Euheterodonta</taxon>
        <taxon>Imparidentia</taxon>
        <taxon>Neoheterodontei</taxon>
        <taxon>Myida</taxon>
        <taxon>Dreissenoidea</taxon>
        <taxon>Dreissenidae</taxon>
        <taxon>Dreissena</taxon>
    </lineage>
</organism>
<feature type="region of interest" description="Disordered" evidence="4">
    <location>
        <begin position="56"/>
        <end position="85"/>
    </location>
</feature>
<gene>
    <name evidence="6" type="ORF">DPMN_141910</name>
</gene>
<evidence type="ECO:0000256" key="1">
    <source>
        <dbReference type="ARBA" id="ARBA00001968"/>
    </source>
</evidence>
<protein>
    <recommendedName>
        <fullName evidence="5">SWIM-type domain-containing protein</fullName>
    </recommendedName>
</protein>
<name>A0A9D4GA66_DREPO</name>
<evidence type="ECO:0000256" key="2">
    <source>
        <dbReference type="ARBA" id="ARBA00022723"/>
    </source>
</evidence>
<evidence type="ECO:0000256" key="4">
    <source>
        <dbReference type="SAM" id="MobiDB-lite"/>
    </source>
</evidence>
<evidence type="ECO:0000313" key="7">
    <source>
        <dbReference type="Proteomes" id="UP000828390"/>
    </source>
</evidence>
<keyword evidence="2" id="KW-0479">Metal-binding</keyword>
<dbReference type="InterPro" id="IPR007527">
    <property type="entry name" value="Znf_SWIM"/>
</dbReference>
<dbReference type="EMBL" id="JAIWYP010000006">
    <property type="protein sequence ID" value="KAH3813451.1"/>
    <property type="molecule type" value="Genomic_DNA"/>
</dbReference>
<reference evidence="6" key="1">
    <citation type="journal article" date="2019" name="bioRxiv">
        <title>The Genome of the Zebra Mussel, Dreissena polymorpha: A Resource for Invasive Species Research.</title>
        <authorList>
            <person name="McCartney M.A."/>
            <person name="Auch B."/>
            <person name="Kono T."/>
            <person name="Mallez S."/>
            <person name="Zhang Y."/>
            <person name="Obille A."/>
            <person name="Becker A."/>
            <person name="Abrahante J.E."/>
            <person name="Garbe J."/>
            <person name="Badalamenti J.P."/>
            <person name="Herman A."/>
            <person name="Mangelson H."/>
            <person name="Liachko I."/>
            <person name="Sullivan S."/>
            <person name="Sone E.D."/>
            <person name="Koren S."/>
            <person name="Silverstein K.A.T."/>
            <person name="Beckman K.B."/>
            <person name="Gohl D.M."/>
        </authorList>
    </citation>
    <scope>NUCLEOTIDE SEQUENCE</scope>
    <source>
        <strain evidence="6">Duluth1</strain>
        <tissue evidence="6">Whole animal</tissue>
    </source>
</reference>
<dbReference type="Pfam" id="PF13359">
    <property type="entry name" value="DDE_Tnp_4"/>
    <property type="match status" value="1"/>
</dbReference>
<keyword evidence="3" id="KW-0862">Zinc</keyword>
<dbReference type="Proteomes" id="UP000828390">
    <property type="component" value="Unassembled WGS sequence"/>
</dbReference>
<evidence type="ECO:0000313" key="6">
    <source>
        <dbReference type="EMBL" id="KAH3813451.1"/>
    </source>
</evidence>
<feature type="compositionally biased region" description="Polar residues" evidence="4">
    <location>
        <begin position="63"/>
        <end position="85"/>
    </location>
</feature>